<comment type="similarity">
    <text evidence="2 6">Belongs to the FKBP-type PPIase family.</text>
</comment>
<sequence>MRTLGTALTAVALVGGLAACGNSEQASAGSPAGPTIGTSSTAAATSTSALPACTADDIKVDGAAGSKPTITVPDTCSPPKALLSKDLVPGSGKEVVAGSTVDTHYDLVTWSDKKELDSSWSRGETFPLENVGQAAVIEGWNEGVVGMKQGGRRLLVIPPDKGYGKGGNGIAPNETLVFVVDAVTVR</sequence>
<evidence type="ECO:0000256" key="1">
    <source>
        <dbReference type="ARBA" id="ARBA00000971"/>
    </source>
</evidence>
<keyword evidence="7" id="KW-0732">Signal</keyword>
<organism evidence="9 10">
    <name type="scientific">Actinokineospora bangkokensis</name>
    <dbReference type="NCBI Taxonomy" id="1193682"/>
    <lineage>
        <taxon>Bacteria</taxon>
        <taxon>Bacillati</taxon>
        <taxon>Actinomycetota</taxon>
        <taxon>Actinomycetes</taxon>
        <taxon>Pseudonocardiales</taxon>
        <taxon>Pseudonocardiaceae</taxon>
        <taxon>Actinokineospora</taxon>
    </lineage>
</organism>
<proteinExistence type="inferred from homology"/>
<accession>A0A1Q9LRX4</accession>
<dbReference type="EC" id="5.2.1.8" evidence="6"/>
<evidence type="ECO:0000256" key="2">
    <source>
        <dbReference type="ARBA" id="ARBA00006577"/>
    </source>
</evidence>
<evidence type="ECO:0000313" key="9">
    <source>
        <dbReference type="EMBL" id="OLR94785.1"/>
    </source>
</evidence>
<dbReference type="Pfam" id="PF00254">
    <property type="entry name" value="FKBP_C"/>
    <property type="match status" value="1"/>
</dbReference>
<evidence type="ECO:0000256" key="3">
    <source>
        <dbReference type="ARBA" id="ARBA00023110"/>
    </source>
</evidence>
<evidence type="ECO:0000256" key="4">
    <source>
        <dbReference type="ARBA" id="ARBA00023235"/>
    </source>
</evidence>
<feature type="chain" id="PRO_5012954853" description="Peptidyl-prolyl cis-trans isomerase" evidence="7">
    <location>
        <begin position="29"/>
        <end position="186"/>
    </location>
</feature>
<gene>
    <name evidence="9" type="ORF">BJP25_13200</name>
</gene>
<dbReference type="EMBL" id="MKQR01000007">
    <property type="protein sequence ID" value="OLR94785.1"/>
    <property type="molecule type" value="Genomic_DNA"/>
</dbReference>
<dbReference type="STRING" id="1193682.BJP25_13200"/>
<dbReference type="GO" id="GO:0003755">
    <property type="term" value="F:peptidyl-prolyl cis-trans isomerase activity"/>
    <property type="evidence" value="ECO:0007669"/>
    <property type="project" value="UniProtKB-UniRule"/>
</dbReference>
<evidence type="ECO:0000313" key="10">
    <source>
        <dbReference type="Proteomes" id="UP000186040"/>
    </source>
</evidence>
<comment type="caution">
    <text evidence="9">The sequence shown here is derived from an EMBL/GenBank/DDBJ whole genome shotgun (WGS) entry which is preliminary data.</text>
</comment>
<dbReference type="SUPFAM" id="SSF54534">
    <property type="entry name" value="FKBP-like"/>
    <property type="match status" value="1"/>
</dbReference>
<feature type="signal peptide" evidence="7">
    <location>
        <begin position="1"/>
        <end position="28"/>
    </location>
</feature>
<dbReference type="AlphaFoldDB" id="A0A1Q9LRX4"/>
<evidence type="ECO:0000256" key="5">
    <source>
        <dbReference type="PROSITE-ProRule" id="PRU00277"/>
    </source>
</evidence>
<evidence type="ECO:0000256" key="6">
    <source>
        <dbReference type="RuleBase" id="RU003915"/>
    </source>
</evidence>
<comment type="catalytic activity">
    <reaction evidence="1 5 6">
        <text>[protein]-peptidylproline (omega=180) = [protein]-peptidylproline (omega=0)</text>
        <dbReference type="Rhea" id="RHEA:16237"/>
        <dbReference type="Rhea" id="RHEA-COMP:10747"/>
        <dbReference type="Rhea" id="RHEA-COMP:10748"/>
        <dbReference type="ChEBI" id="CHEBI:83833"/>
        <dbReference type="ChEBI" id="CHEBI:83834"/>
        <dbReference type="EC" id="5.2.1.8"/>
    </reaction>
</comment>
<dbReference type="InterPro" id="IPR001179">
    <property type="entry name" value="PPIase_FKBP_dom"/>
</dbReference>
<keyword evidence="4 5" id="KW-0413">Isomerase</keyword>
<dbReference type="PROSITE" id="PS51257">
    <property type="entry name" value="PROKAR_LIPOPROTEIN"/>
    <property type="match status" value="1"/>
</dbReference>
<dbReference type="PANTHER" id="PTHR43811">
    <property type="entry name" value="FKBP-TYPE PEPTIDYL-PROLYL CIS-TRANS ISOMERASE FKPA"/>
    <property type="match status" value="1"/>
</dbReference>
<dbReference type="RefSeq" id="WP_075974162.1">
    <property type="nucleotide sequence ID" value="NZ_MKQR01000007.1"/>
</dbReference>
<reference evidence="9 10" key="1">
    <citation type="submission" date="2016-10" db="EMBL/GenBank/DDBJ databases">
        <title>The Draft Genome Sequence of Actinokineospora bangkokensis 44EHWT reveals the biosynthetic pathway of antifungal compounds Thailandins with unusual extender unit butylmalonyl-CoA.</title>
        <authorList>
            <person name="Greule A."/>
            <person name="Intra B."/>
            <person name="Flemming S."/>
            <person name="Rommel M.G."/>
            <person name="Panbangred W."/>
            <person name="Bechthold A."/>
        </authorList>
    </citation>
    <scope>NUCLEOTIDE SEQUENCE [LARGE SCALE GENOMIC DNA]</scope>
    <source>
        <strain evidence="9 10">44EHW</strain>
    </source>
</reference>
<keyword evidence="3 5" id="KW-0697">Rotamase</keyword>
<protein>
    <recommendedName>
        <fullName evidence="6">Peptidyl-prolyl cis-trans isomerase</fullName>
        <ecNumber evidence="6">5.2.1.8</ecNumber>
    </recommendedName>
</protein>
<keyword evidence="10" id="KW-1185">Reference proteome</keyword>
<dbReference type="Proteomes" id="UP000186040">
    <property type="component" value="Unassembled WGS sequence"/>
</dbReference>
<evidence type="ECO:0000259" key="8">
    <source>
        <dbReference type="PROSITE" id="PS50059"/>
    </source>
</evidence>
<dbReference type="Gene3D" id="3.10.50.40">
    <property type="match status" value="1"/>
</dbReference>
<evidence type="ECO:0000256" key="7">
    <source>
        <dbReference type="SAM" id="SignalP"/>
    </source>
</evidence>
<dbReference type="OrthoDB" id="25996at2"/>
<dbReference type="InterPro" id="IPR046357">
    <property type="entry name" value="PPIase_dom_sf"/>
</dbReference>
<name>A0A1Q9LRX4_9PSEU</name>
<dbReference type="PROSITE" id="PS50059">
    <property type="entry name" value="FKBP_PPIASE"/>
    <property type="match status" value="1"/>
</dbReference>
<feature type="domain" description="PPIase FKBP-type" evidence="8">
    <location>
        <begin position="98"/>
        <end position="186"/>
    </location>
</feature>
<dbReference type="PANTHER" id="PTHR43811:SF19">
    <property type="entry name" value="39 KDA FK506-BINDING NUCLEAR PROTEIN"/>
    <property type="match status" value="1"/>
</dbReference>